<dbReference type="InterPro" id="IPR036388">
    <property type="entry name" value="WH-like_DNA-bd_sf"/>
</dbReference>
<dbReference type="RefSeq" id="WP_143922479.1">
    <property type="nucleotide sequence ID" value="NZ_VLTK01000005.1"/>
</dbReference>
<organism evidence="5 6">
    <name type="scientific">Brevibacterium aurantiacum</name>
    <dbReference type="NCBI Taxonomy" id="273384"/>
    <lineage>
        <taxon>Bacteria</taxon>
        <taxon>Bacillati</taxon>
        <taxon>Actinomycetota</taxon>
        <taxon>Actinomycetes</taxon>
        <taxon>Micrococcales</taxon>
        <taxon>Brevibacteriaceae</taxon>
        <taxon>Brevibacterium</taxon>
    </lineage>
</organism>
<dbReference type="InterPro" id="IPR036390">
    <property type="entry name" value="WH_DNA-bd_sf"/>
</dbReference>
<dbReference type="OrthoDB" id="5243844at2"/>
<keyword evidence="2" id="KW-0238">DNA-binding</keyword>
<accession>A0A556CF13</accession>
<name>A0A556CF13_BREAU</name>
<dbReference type="GO" id="GO:0003700">
    <property type="term" value="F:DNA-binding transcription factor activity"/>
    <property type="evidence" value="ECO:0007669"/>
    <property type="project" value="InterPro"/>
</dbReference>
<evidence type="ECO:0000259" key="4">
    <source>
        <dbReference type="PROSITE" id="PS50949"/>
    </source>
</evidence>
<dbReference type="PANTHER" id="PTHR43537:SF5">
    <property type="entry name" value="UXU OPERON TRANSCRIPTIONAL REGULATOR"/>
    <property type="match status" value="1"/>
</dbReference>
<proteinExistence type="predicted"/>
<dbReference type="Proteomes" id="UP000316406">
    <property type="component" value="Unassembled WGS sequence"/>
</dbReference>
<dbReference type="Pfam" id="PF07729">
    <property type="entry name" value="FCD"/>
    <property type="match status" value="1"/>
</dbReference>
<dbReference type="PROSITE" id="PS50949">
    <property type="entry name" value="HTH_GNTR"/>
    <property type="match status" value="1"/>
</dbReference>
<dbReference type="EMBL" id="VLTK01000005">
    <property type="protein sequence ID" value="TSI16035.1"/>
    <property type="molecule type" value="Genomic_DNA"/>
</dbReference>
<protein>
    <submittedName>
        <fullName evidence="5">GntR family transcriptional regulator</fullName>
    </submittedName>
</protein>
<dbReference type="Gene3D" id="1.20.120.530">
    <property type="entry name" value="GntR ligand-binding domain-like"/>
    <property type="match status" value="1"/>
</dbReference>
<sequence>MPSPPTSELPVLRKVIRSSTIDLIADQIRNAIYSGSLAPGQSINEVRTAELLVVSRPSLREALQRLVSEGVMTHAPGRGVWVKRMTSDDIDDVYAVREAIEAQAVKIVIRSGKPIARIHQALAALELAIEENAARAIGDADLDFHHSIVACSGSVRLSDLMKVSMVHTRLLSLSDPRGYEVRCDLIETHRELNEAIAAGNEARSLAVVGRVMAGAAARLHNPLTEPEAVIVRADDQDKLVDDQWSQLRDTMKA</sequence>
<comment type="caution">
    <text evidence="5">The sequence shown here is derived from an EMBL/GenBank/DDBJ whole genome shotgun (WGS) entry which is preliminary data.</text>
</comment>
<dbReference type="AlphaFoldDB" id="A0A556CF13"/>
<evidence type="ECO:0000313" key="5">
    <source>
        <dbReference type="EMBL" id="TSI16035.1"/>
    </source>
</evidence>
<dbReference type="SMART" id="SM00345">
    <property type="entry name" value="HTH_GNTR"/>
    <property type="match status" value="1"/>
</dbReference>
<dbReference type="InterPro" id="IPR011711">
    <property type="entry name" value="GntR_C"/>
</dbReference>
<dbReference type="InterPro" id="IPR008920">
    <property type="entry name" value="TF_FadR/GntR_C"/>
</dbReference>
<gene>
    <name evidence="5" type="ORF">FO013_10370</name>
</gene>
<dbReference type="GO" id="GO:0003677">
    <property type="term" value="F:DNA binding"/>
    <property type="evidence" value="ECO:0007669"/>
    <property type="project" value="UniProtKB-KW"/>
</dbReference>
<keyword evidence="1" id="KW-0805">Transcription regulation</keyword>
<dbReference type="SMART" id="SM00895">
    <property type="entry name" value="FCD"/>
    <property type="match status" value="1"/>
</dbReference>
<keyword evidence="6" id="KW-1185">Reference proteome</keyword>
<dbReference type="PANTHER" id="PTHR43537">
    <property type="entry name" value="TRANSCRIPTIONAL REGULATOR, GNTR FAMILY"/>
    <property type="match status" value="1"/>
</dbReference>
<keyword evidence="3" id="KW-0804">Transcription</keyword>
<evidence type="ECO:0000256" key="2">
    <source>
        <dbReference type="ARBA" id="ARBA00023125"/>
    </source>
</evidence>
<dbReference type="InterPro" id="IPR000524">
    <property type="entry name" value="Tscrpt_reg_HTH_GntR"/>
</dbReference>
<evidence type="ECO:0000256" key="3">
    <source>
        <dbReference type="ARBA" id="ARBA00023163"/>
    </source>
</evidence>
<dbReference type="CDD" id="cd07377">
    <property type="entry name" value="WHTH_GntR"/>
    <property type="match status" value="1"/>
</dbReference>
<dbReference type="Gene3D" id="1.10.10.10">
    <property type="entry name" value="Winged helix-like DNA-binding domain superfamily/Winged helix DNA-binding domain"/>
    <property type="match status" value="1"/>
</dbReference>
<evidence type="ECO:0000313" key="6">
    <source>
        <dbReference type="Proteomes" id="UP000316406"/>
    </source>
</evidence>
<feature type="domain" description="HTH gntR-type" evidence="4">
    <location>
        <begin position="18"/>
        <end position="85"/>
    </location>
</feature>
<dbReference type="SUPFAM" id="SSF46785">
    <property type="entry name" value="Winged helix' DNA-binding domain"/>
    <property type="match status" value="1"/>
</dbReference>
<reference evidence="5 6" key="1">
    <citation type="submission" date="2019-07" db="EMBL/GenBank/DDBJ databases">
        <title>Draft genome sequence of Brevibacterium aurantiacum XU54 isolated from Xinjiang China.</title>
        <authorList>
            <person name="Xu X."/>
        </authorList>
    </citation>
    <scope>NUCLEOTIDE SEQUENCE [LARGE SCALE GENOMIC DNA]</scope>
    <source>
        <strain evidence="5 6">XU54</strain>
    </source>
</reference>
<evidence type="ECO:0000256" key="1">
    <source>
        <dbReference type="ARBA" id="ARBA00023015"/>
    </source>
</evidence>
<dbReference type="Pfam" id="PF00392">
    <property type="entry name" value="GntR"/>
    <property type="match status" value="1"/>
</dbReference>
<dbReference type="SUPFAM" id="SSF48008">
    <property type="entry name" value="GntR ligand-binding domain-like"/>
    <property type="match status" value="1"/>
</dbReference>